<feature type="region of interest" description="Disordered" evidence="1">
    <location>
        <begin position="79"/>
        <end position="102"/>
    </location>
</feature>
<dbReference type="PANTHER" id="PTHR33480">
    <property type="entry name" value="SET DOMAIN-CONTAINING PROTEIN-RELATED"/>
    <property type="match status" value="1"/>
</dbReference>
<sequence length="780" mass="90102">MELSFEIGNETDKFIQNIEDDLFNDELGPENLRENCLDENSADLLNDEVGPENLTESCLDENSALDNCHKNSAIQKLPASEKGAVKKSATSGDNKNRGGTESKSSDFCFFCEMLVTNFARHIERNHMSEIEVQKIFSKQAKSIERRALIASLRKKGNFLKSGQTCFKPMKKTRFQNDNYVPCPYCLGYYVPKQLWRHKRKCIERPSTSDTVNRSKLLLFRHVKTFPELRDKVFPKMRNDKITMAAQKDVLICAYAARYLKSHRDERFTNVISRKMRDLARLIQEVKRMDSTISNFFDMLDPLHYDTIVEATKTVAKYDNQNESYASPTYALNMGTTLKQCCDVALDFALKKKEIYSTIPAEVARSNLQILQQLISSNWKYDIASEASKNLNVKKWNKITIVPLASDLKILKLYLTNVAEKSKLDLEKNNNDEKAYKDLLETVYCRVILLNRKRPGELQRLNISTYTESGNSQNYEEFDHAISPTEKILLKSFKRVVIQGKRDRGVPVLFSLDVQADIEMLFKYRHYFVSATNKYLFCQIKNEGHIYGYKVLQKHANLSGCKNPDALTSTRLRKHLATLSQIFNMTDNDLEQLATFMGHTTGIHRKSYRLPDDVYQTAKISKLLLLMENGSSVDYKGKSLDEIEVDLEAGLEQEIPDVDPEEDDLFRSQQEIMPSTSSITHTGDKEDKSENELSLLDQKYKKKATANKKQKIKIARTPWTDEQKKVVTNYFELHIKEKKAPKQAECETLISMNHDLLKNKNWLKIKVFIQNIYEKKYKKNK</sequence>
<gene>
    <name evidence="2" type="ORF">CEUTPL_LOCUS10603</name>
</gene>
<feature type="compositionally biased region" description="Basic and acidic residues" evidence="1">
    <location>
        <begin position="681"/>
        <end position="690"/>
    </location>
</feature>
<accession>A0A9N9QQJ8</accession>
<dbReference type="AlphaFoldDB" id="A0A9N9QQJ8"/>
<dbReference type="Proteomes" id="UP001152799">
    <property type="component" value="Chromosome 6"/>
</dbReference>
<feature type="region of interest" description="Disordered" evidence="1">
    <location>
        <begin position="671"/>
        <end position="690"/>
    </location>
</feature>
<protein>
    <submittedName>
        <fullName evidence="2">Uncharacterized protein</fullName>
    </submittedName>
</protein>
<name>A0A9N9QQJ8_9CUCU</name>
<evidence type="ECO:0000313" key="3">
    <source>
        <dbReference type="Proteomes" id="UP001152799"/>
    </source>
</evidence>
<dbReference type="EMBL" id="OU892282">
    <property type="protein sequence ID" value="CAG9770146.1"/>
    <property type="molecule type" value="Genomic_DNA"/>
</dbReference>
<evidence type="ECO:0000256" key="1">
    <source>
        <dbReference type="SAM" id="MobiDB-lite"/>
    </source>
</evidence>
<feature type="compositionally biased region" description="Polar residues" evidence="1">
    <location>
        <begin position="671"/>
        <end position="680"/>
    </location>
</feature>
<keyword evidence="3" id="KW-1185">Reference proteome</keyword>
<proteinExistence type="predicted"/>
<evidence type="ECO:0000313" key="2">
    <source>
        <dbReference type="EMBL" id="CAG9770146.1"/>
    </source>
</evidence>
<reference evidence="2" key="1">
    <citation type="submission" date="2022-01" db="EMBL/GenBank/DDBJ databases">
        <authorList>
            <person name="King R."/>
        </authorList>
    </citation>
    <scope>NUCLEOTIDE SEQUENCE</scope>
</reference>
<dbReference type="PANTHER" id="PTHR33480:SF1">
    <property type="entry name" value="TYR RECOMBINASE DOMAIN-CONTAINING PROTEIN"/>
    <property type="match status" value="1"/>
</dbReference>
<organism evidence="2 3">
    <name type="scientific">Ceutorhynchus assimilis</name>
    <name type="common">cabbage seed weevil</name>
    <dbReference type="NCBI Taxonomy" id="467358"/>
    <lineage>
        <taxon>Eukaryota</taxon>
        <taxon>Metazoa</taxon>
        <taxon>Ecdysozoa</taxon>
        <taxon>Arthropoda</taxon>
        <taxon>Hexapoda</taxon>
        <taxon>Insecta</taxon>
        <taxon>Pterygota</taxon>
        <taxon>Neoptera</taxon>
        <taxon>Endopterygota</taxon>
        <taxon>Coleoptera</taxon>
        <taxon>Polyphaga</taxon>
        <taxon>Cucujiformia</taxon>
        <taxon>Curculionidae</taxon>
        <taxon>Ceutorhynchinae</taxon>
        <taxon>Ceutorhynchus</taxon>
    </lineage>
</organism>
<dbReference type="OrthoDB" id="6747449at2759"/>